<feature type="transmembrane region" description="Helical" evidence="1">
    <location>
        <begin position="82"/>
        <end position="100"/>
    </location>
</feature>
<feature type="transmembrane region" description="Helical" evidence="1">
    <location>
        <begin position="132"/>
        <end position="156"/>
    </location>
</feature>
<dbReference type="EMBL" id="MPUH01001856">
    <property type="protein sequence ID" value="OMJ65996.1"/>
    <property type="molecule type" value="Genomic_DNA"/>
</dbReference>
<keyword evidence="1" id="KW-0472">Membrane</keyword>
<feature type="transmembrane region" description="Helical" evidence="1">
    <location>
        <begin position="21"/>
        <end position="45"/>
    </location>
</feature>
<sequence>MEVFAASLIAVIMFDFSSGGLIVNLIVSIIMIAAVLATPIIFFVLSYKNRAKINHNDTEITANWGTLFYEFNNDKGLGSSQYYFYFFTRRILFILIQFLLQEWPIIQLSLNITLSVTNLFYLMVFRPFSEMILNITNCVSELGIMMIFIFAGINMMRISEKMHDSMDILLVVFVNFIMYVQMGSSVLVFGKNIVMIIKKRRNRIAPLYSNTNNIVNTSHQEKYVEKI</sequence>
<gene>
    <name evidence="2" type="ORF">SteCoe_37309</name>
</gene>
<feature type="transmembrane region" description="Helical" evidence="1">
    <location>
        <begin position="106"/>
        <end position="125"/>
    </location>
</feature>
<name>A0A1R2AND1_9CILI</name>
<evidence type="ECO:0000313" key="2">
    <source>
        <dbReference type="EMBL" id="OMJ65996.1"/>
    </source>
</evidence>
<accession>A0A1R2AND1</accession>
<feature type="transmembrane region" description="Helical" evidence="1">
    <location>
        <begin position="168"/>
        <end position="190"/>
    </location>
</feature>
<reference evidence="2 3" key="1">
    <citation type="submission" date="2016-11" db="EMBL/GenBank/DDBJ databases">
        <title>The macronuclear genome of Stentor coeruleus: a giant cell with tiny introns.</title>
        <authorList>
            <person name="Slabodnick M."/>
            <person name="Ruby J.G."/>
            <person name="Reiff S.B."/>
            <person name="Swart E.C."/>
            <person name="Gosai S."/>
            <person name="Prabakaran S."/>
            <person name="Witkowska E."/>
            <person name="Larue G.E."/>
            <person name="Fisher S."/>
            <person name="Freeman R.M."/>
            <person name="Gunawardena J."/>
            <person name="Chu W."/>
            <person name="Stover N.A."/>
            <person name="Gregory B.D."/>
            <person name="Nowacki M."/>
            <person name="Derisi J."/>
            <person name="Roy S.W."/>
            <person name="Marshall W.F."/>
            <person name="Sood P."/>
        </authorList>
    </citation>
    <scope>NUCLEOTIDE SEQUENCE [LARGE SCALE GENOMIC DNA]</scope>
    <source>
        <strain evidence="2">WM001</strain>
    </source>
</reference>
<dbReference type="AlphaFoldDB" id="A0A1R2AND1"/>
<evidence type="ECO:0000256" key="1">
    <source>
        <dbReference type="SAM" id="Phobius"/>
    </source>
</evidence>
<keyword evidence="3" id="KW-1185">Reference proteome</keyword>
<dbReference type="Proteomes" id="UP000187209">
    <property type="component" value="Unassembled WGS sequence"/>
</dbReference>
<keyword evidence="1" id="KW-0812">Transmembrane</keyword>
<keyword evidence="1" id="KW-1133">Transmembrane helix</keyword>
<proteinExistence type="predicted"/>
<evidence type="ECO:0008006" key="4">
    <source>
        <dbReference type="Google" id="ProtNLM"/>
    </source>
</evidence>
<evidence type="ECO:0000313" key="3">
    <source>
        <dbReference type="Proteomes" id="UP000187209"/>
    </source>
</evidence>
<comment type="caution">
    <text evidence="2">The sequence shown here is derived from an EMBL/GenBank/DDBJ whole genome shotgun (WGS) entry which is preliminary data.</text>
</comment>
<organism evidence="2 3">
    <name type="scientific">Stentor coeruleus</name>
    <dbReference type="NCBI Taxonomy" id="5963"/>
    <lineage>
        <taxon>Eukaryota</taxon>
        <taxon>Sar</taxon>
        <taxon>Alveolata</taxon>
        <taxon>Ciliophora</taxon>
        <taxon>Postciliodesmatophora</taxon>
        <taxon>Heterotrichea</taxon>
        <taxon>Heterotrichida</taxon>
        <taxon>Stentoridae</taxon>
        <taxon>Stentor</taxon>
    </lineage>
</organism>
<protein>
    <recommendedName>
        <fullName evidence="4">TRP C-terminal domain-containing protein</fullName>
    </recommendedName>
</protein>